<evidence type="ECO:0000313" key="5">
    <source>
        <dbReference type="Proteomes" id="UP000275048"/>
    </source>
</evidence>
<feature type="region of interest" description="Disordered" evidence="2">
    <location>
        <begin position="345"/>
        <end position="385"/>
    </location>
</feature>
<dbReference type="AlphaFoldDB" id="A0A3M8AL55"/>
<reference evidence="4 5" key="1">
    <citation type="submission" date="2018-10" db="EMBL/GenBank/DDBJ databases">
        <title>Isolation, diversity and antibacterial activity of antinobacteria from the wheat rhizosphere soil.</title>
        <authorList>
            <person name="Sun T."/>
        </authorList>
    </citation>
    <scope>NUCLEOTIDE SEQUENCE [LARGE SCALE GENOMIC DNA]</scope>
    <source>
        <strain evidence="4 5">SJ-23</strain>
    </source>
</reference>
<dbReference type="Proteomes" id="UP000275048">
    <property type="component" value="Unassembled WGS sequence"/>
</dbReference>
<dbReference type="Pfam" id="PF07859">
    <property type="entry name" value="Abhydrolase_3"/>
    <property type="match status" value="2"/>
</dbReference>
<evidence type="ECO:0000256" key="1">
    <source>
        <dbReference type="ARBA" id="ARBA00022801"/>
    </source>
</evidence>
<evidence type="ECO:0000256" key="2">
    <source>
        <dbReference type="SAM" id="MobiDB-lite"/>
    </source>
</evidence>
<dbReference type="EMBL" id="RHHB01000002">
    <property type="protein sequence ID" value="RNB51921.1"/>
    <property type="molecule type" value="Genomic_DNA"/>
</dbReference>
<feature type="domain" description="Alpha/beta hydrolase fold-3" evidence="3">
    <location>
        <begin position="31"/>
        <end position="126"/>
    </location>
</feature>
<dbReference type="RefSeq" id="WP_122935556.1">
    <property type="nucleotide sequence ID" value="NZ_JBHSNT010000044.1"/>
</dbReference>
<name>A0A3M8AL55_9MICO</name>
<dbReference type="PANTHER" id="PTHR48081">
    <property type="entry name" value="AB HYDROLASE SUPERFAMILY PROTEIN C4A8.06C"/>
    <property type="match status" value="1"/>
</dbReference>
<feature type="compositionally biased region" description="Low complexity" evidence="2">
    <location>
        <begin position="184"/>
        <end position="203"/>
    </location>
</feature>
<dbReference type="GO" id="GO:0016787">
    <property type="term" value="F:hydrolase activity"/>
    <property type="evidence" value="ECO:0007669"/>
    <property type="project" value="UniProtKB-KW"/>
</dbReference>
<evidence type="ECO:0000313" key="4">
    <source>
        <dbReference type="EMBL" id="RNB51921.1"/>
    </source>
</evidence>
<protein>
    <submittedName>
        <fullName evidence="4">Alpha/beta hydrolase</fullName>
    </submittedName>
</protein>
<feature type="domain" description="Alpha/beta hydrolase fold-3" evidence="3">
    <location>
        <begin position="205"/>
        <end position="321"/>
    </location>
</feature>
<dbReference type="Gene3D" id="3.40.50.1820">
    <property type="entry name" value="alpha/beta hydrolase"/>
    <property type="match status" value="2"/>
</dbReference>
<feature type="region of interest" description="Disordered" evidence="2">
    <location>
        <begin position="132"/>
        <end position="203"/>
    </location>
</feature>
<proteinExistence type="predicted"/>
<evidence type="ECO:0000259" key="3">
    <source>
        <dbReference type="Pfam" id="PF07859"/>
    </source>
</evidence>
<dbReference type="InterPro" id="IPR050300">
    <property type="entry name" value="GDXG_lipolytic_enzyme"/>
</dbReference>
<dbReference type="OrthoDB" id="3181909at2"/>
<keyword evidence="5" id="KW-1185">Reference proteome</keyword>
<comment type="caution">
    <text evidence="4">The sequence shown here is derived from an EMBL/GenBank/DDBJ whole genome shotgun (WGS) entry which is preliminary data.</text>
</comment>
<organism evidence="4 5">
    <name type="scientific">Agromyces tardus</name>
    <dbReference type="NCBI Taxonomy" id="2583849"/>
    <lineage>
        <taxon>Bacteria</taxon>
        <taxon>Bacillati</taxon>
        <taxon>Actinomycetota</taxon>
        <taxon>Actinomycetes</taxon>
        <taxon>Micrococcales</taxon>
        <taxon>Microbacteriaceae</taxon>
        <taxon>Agromyces</taxon>
    </lineage>
</organism>
<feature type="compositionally biased region" description="Polar residues" evidence="2">
    <location>
        <begin position="368"/>
        <end position="379"/>
    </location>
</feature>
<dbReference type="PANTHER" id="PTHR48081:SF8">
    <property type="entry name" value="ALPHA_BETA HYDROLASE FOLD-3 DOMAIN-CONTAINING PROTEIN-RELATED"/>
    <property type="match status" value="1"/>
</dbReference>
<dbReference type="InterPro" id="IPR029058">
    <property type="entry name" value="AB_hydrolase_fold"/>
</dbReference>
<dbReference type="SUPFAM" id="SSF53474">
    <property type="entry name" value="alpha/beta-Hydrolases"/>
    <property type="match status" value="1"/>
</dbReference>
<dbReference type="InterPro" id="IPR013094">
    <property type="entry name" value="AB_hydrolase_3"/>
</dbReference>
<gene>
    <name evidence="4" type="ORF">EDM22_02990</name>
</gene>
<accession>A0A3M8AL55</accession>
<sequence length="385" mass="39251">MTQSTEPYGAAEGLVRVYPADAAAARPTPGLVWAHGGGFAAGDLDMPEADWVARSLAARGVTVVSVDYRLVGDGCRYPAVSDDVLAAWRWTLAHAEELGVDRDRLALGGASAGANLVAGAVLRLLRPADRGAAGPRIATHPAGRVASASDPAGRVASAGERIETSAPGLDTGAARPTRPAEGTGAARPTRPAEGAGAARPARPAESPAGVFLAYPTLLAVQPAPDAALRALLDANPDADRFGPDRVRSMYEAYLGGPVDDAPLPAVPGRAAASDVVGFPPVLMINGEADELRVSGEVFAATLVEAGVSLELSTEAGTEHGHLNRPDGPAASASIERVVRWIDGLSGLDTGAERPTRPAGAGAERPTRPATSDHLTTLRTNEGIPS</sequence>
<keyword evidence="1 4" id="KW-0378">Hydrolase</keyword>